<reference evidence="3" key="1">
    <citation type="submission" date="2020-08" db="EMBL/GenBank/DDBJ databases">
        <title>Paracoccus amoyensis sp. nov., isolated from the surface seawater at coast of Xiamen, Fujian.</title>
        <authorList>
            <person name="Lyu L."/>
        </authorList>
    </citation>
    <scope>NUCLEOTIDE SEQUENCE</scope>
    <source>
        <strain evidence="3">11-3</strain>
    </source>
</reference>
<feature type="transmembrane region" description="Helical" evidence="2">
    <location>
        <begin position="12"/>
        <end position="32"/>
    </location>
</feature>
<comment type="caution">
    <text evidence="3">The sequence shown here is derived from an EMBL/GenBank/DDBJ whole genome shotgun (WGS) entry which is preliminary data.</text>
</comment>
<evidence type="ECO:0000313" key="4">
    <source>
        <dbReference type="Proteomes" id="UP000608594"/>
    </source>
</evidence>
<keyword evidence="4" id="KW-1185">Reference proteome</keyword>
<feature type="region of interest" description="Disordered" evidence="1">
    <location>
        <begin position="100"/>
        <end position="141"/>
    </location>
</feature>
<keyword evidence="2" id="KW-0812">Transmembrane</keyword>
<dbReference type="EMBL" id="JACOQL010000002">
    <property type="protein sequence ID" value="MBC9246573.1"/>
    <property type="molecule type" value="Genomic_DNA"/>
</dbReference>
<sequence length="141" mass="14510">MRADIMTWVSRAVAAVFLVGVLALIGLMVTLIRSAEGVPPLPVFLGILGLVGLILLAGACLALISIALSAKRGVEALGRLSGQSVAGSIAPQPVAVKTSKPFEGPSLRQVMREPVAEPEPAVTAPSRPSRPATGRTLVAER</sequence>
<dbReference type="Proteomes" id="UP000608594">
    <property type="component" value="Unassembled WGS sequence"/>
</dbReference>
<accession>A0A926G8S0</accession>
<evidence type="ECO:0000313" key="3">
    <source>
        <dbReference type="EMBL" id="MBC9246573.1"/>
    </source>
</evidence>
<protein>
    <submittedName>
        <fullName evidence="3">Uncharacterized protein</fullName>
    </submittedName>
</protein>
<evidence type="ECO:0000256" key="2">
    <source>
        <dbReference type="SAM" id="Phobius"/>
    </source>
</evidence>
<name>A0A926G8S0_9RHOB</name>
<evidence type="ECO:0000256" key="1">
    <source>
        <dbReference type="SAM" id="MobiDB-lite"/>
    </source>
</evidence>
<gene>
    <name evidence="3" type="ORF">H4P12_07575</name>
</gene>
<keyword evidence="2" id="KW-1133">Transmembrane helix</keyword>
<dbReference type="AlphaFoldDB" id="A0A926G8S0"/>
<dbReference type="RefSeq" id="WP_187793049.1">
    <property type="nucleotide sequence ID" value="NZ_JACOQL010000002.1"/>
</dbReference>
<keyword evidence="2" id="KW-0472">Membrane</keyword>
<feature type="transmembrane region" description="Helical" evidence="2">
    <location>
        <begin position="44"/>
        <end position="70"/>
    </location>
</feature>
<organism evidence="3 4">
    <name type="scientific">Paracoccus amoyensis</name>
    <dbReference type="NCBI Taxonomy" id="2760093"/>
    <lineage>
        <taxon>Bacteria</taxon>
        <taxon>Pseudomonadati</taxon>
        <taxon>Pseudomonadota</taxon>
        <taxon>Alphaproteobacteria</taxon>
        <taxon>Rhodobacterales</taxon>
        <taxon>Paracoccaceae</taxon>
        <taxon>Paracoccus</taxon>
    </lineage>
</organism>
<proteinExistence type="predicted"/>